<accession>A0ABY7GAX2</accession>
<keyword evidence="1" id="KW-0812">Transmembrane</keyword>
<protein>
    <submittedName>
        <fullName evidence="2">Uncharacterized protein</fullName>
    </submittedName>
</protein>
<keyword evidence="1" id="KW-1133">Transmembrane helix</keyword>
<evidence type="ECO:0000313" key="3">
    <source>
        <dbReference type="Proteomes" id="UP001164746"/>
    </source>
</evidence>
<evidence type="ECO:0000256" key="1">
    <source>
        <dbReference type="SAM" id="Phobius"/>
    </source>
</evidence>
<sequence>MSGRFPITRDVTEPHSSRDTVYVGWFRFKISFIRYPNSADVAKNKSSFFTLRTSCNSNMDHGTLVVIATIVLFYVTSSLAMYVPLDDDTDLPPQFRDVDLDTEDTAHLRKLLLKKLRFREILREQMQSPEAVLGDVDMAEDQIARHKASKRHKMDNLMDRVKAYLSQYKERQIKESMSLPSLRFGRSGINYRR</sequence>
<reference evidence="2" key="1">
    <citation type="submission" date="2022-11" db="EMBL/GenBank/DDBJ databases">
        <title>Centuries of genome instability and evolution in soft-shell clam transmissible cancer (bioRxiv).</title>
        <authorList>
            <person name="Hart S.F.M."/>
            <person name="Yonemitsu M.A."/>
            <person name="Giersch R.M."/>
            <person name="Beal B.F."/>
            <person name="Arriagada G."/>
            <person name="Davis B.W."/>
            <person name="Ostrander E.A."/>
            <person name="Goff S.P."/>
            <person name="Metzger M.J."/>
        </authorList>
    </citation>
    <scope>NUCLEOTIDE SEQUENCE</scope>
    <source>
        <strain evidence="2">MELC-2E11</strain>
        <tissue evidence="2">Siphon/mantle</tissue>
    </source>
</reference>
<name>A0ABY7GAX2_MYAAR</name>
<feature type="transmembrane region" description="Helical" evidence="1">
    <location>
        <begin position="62"/>
        <end position="85"/>
    </location>
</feature>
<proteinExistence type="predicted"/>
<dbReference type="EMBL" id="CP111028">
    <property type="protein sequence ID" value="WAR30504.1"/>
    <property type="molecule type" value="Genomic_DNA"/>
</dbReference>
<dbReference type="Proteomes" id="UP001164746">
    <property type="component" value="Chromosome 17"/>
</dbReference>
<keyword evidence="3" id="KW-1185">Reference proteome</keyword>
<keyword evidence="1" id="KW-0472">Membrane</keyword>
<evidence type="ECO:0000313" key="2">
    <source>
        <dbReference type="EMBL" id="WAR30504.1"/>
    </source>
</evidence>
<organism evidence="2 3">
    <name type="scientific">Mya arenaria</name>
    <name type="common">Soft-shell clam</name>
    <dbReference type="NCBI Taxonomy" id="6604"/>
    <lineage>
        <taxon>Eukaryota</taxon>
        <taxon>Metazoa</taxon>
        <taxon>Spiralia</taxon>
        <taxon>Lophotrochozoa</taxon>
        <taxon>Mollusca</taxon>
        <taxon>Bivalvia</taxon>
        <taxon>Autobranchia</taxon>
        <taxon>Heteroconchia</taxon>
        <taxon>Euheterodonta</taxon>
        <taxon>Imparidentia</taxon>
        <taxon>Neoheterodontei</taxon>
        <taxon>Myida</taxon>
        <taxon>Myoidea</taxon>
        <taxon>Myidae</taxon>
        <taxon>Mya</taxon>
    </lineage>
</organism>
<gene>
    <name evidence="2" type="ORF">MAR_033046</name>
</gene>